<comment type="caution">
    <text evidence="1">The sequence shown here is derived from an EMBL/GenBank/DDBJ whole genome shotgun (WGS) entry which is preliminary data.</text>
</comment>
<organism evidence="1 2">
    <name type="scientific">Bacillus songklensis</name>
    <dbReference type="NCBI Taxonomy" id="1069116"/>
    <lineage>
        <taxon>Bacteria</taxon>
        <taxon>Bacillati</taxon>
        <taxon>Bacillota</taxon>
        <taxon>Bacilli</taxon>
        <taxon>Bacillales</taxon>
        <taxon>Bacillaceae</taxon>
        <taxon>Bacillus</taxon>
    </lineage>
</organism>
<evidence type="ECO:0000313" key="1">
    <source>
        <dbReference type="EMBL" id="MFC3885048.1"/>
    </source>
</evidence>
<accession>A0ABV8B411</accession>
<reference evidence="2" key="1">
    <citation type="journal article" date="2019" name="Int. J. Syst. Evol. Microbiol.">
        <title>The Global Catalogue of Microorganisms (GCM) 10K type strain sequencing project: providing services to taxonomists for standard genome sequencing and annotation.</title>
        <authorList>
            <consortium name="The Broad Institute Genomics Platform"/>
            <consortium name="The Broad Institute Genome Sequencing Center for Infectious Disease"/>
            <person name="Wu L."/>
            <person name="Ma J."/>
        </authorList>
    </citation>
    <scope>NUCLEOTIDE SEQUENCE [LARGE SCALE GENOMIC DNA]</scope>
    <source>
        <strain evidence="2">CCUG 61889</strain>
    </source>
</reference>
<sequence>MNISKEEIHKIAAVLMQQLTQGWNPVQLQGEVKNKILDQRNHAKTEEGYMNLLVTNVAYATEENNKLQQMFERILADKAIPTSVSLESSIYEAKFRIKENLSQIVPSYVKHFSLFQDPAERIRSLELTYGPMLISNRIKTQFLLAFANKENYETSSIFFTANPADAAEAFHQVSGVFASMILNGLHLEEEKEKREE</sequence>
<keyword evidence="2" id="KW-1185">Reference proteome</keyword>
<dbReference type="EMBL" id="JBHRZT010000068">
    <property type="protein sequence ID" value="MFC3885048.1"/>
    <property type="molecule type" value="Genomic_DNA"/>
</dbReference>
<dbReference type="RefSeq" id="WP_377917094.1">
    <property type="nucleotide sequence ID" value="NZ_JBHRZT010000068.1"/>
</dbReference>
<gene>
    <name evidence="1" type="ORF">ACFOU2_16870</name>
</gene>
<proteinExistence type="predicted"/>
<protein>
    <submittedName>
        <fullName evidence="1">Uncharacterized protein</fullName>
    </submittedName>
</protein>
<evidence type="ECO:0000313" key="2">
    <source>
        <dbReference type="Proteomes" id="UP001595752"/>
    </source>
</evidence>
<dbReference type="Proteomes" id="UP001595752">
    <property type="component" value="Unassembled WGS sequence"/>
</dbReference>
<name>A0ABV8B411_9BACI</name>